<organism evidence="1 2">
    <name type="scientific">Mycobacterium phage Baka</name>
    <dbReference type="NCBI Taxonomy" id="2902882"/>
    <lineage>
        <taxon>Viruses</taxon>
        <taxon>Duplodnaviria</taxon>
        <taxon>Heunggongvirae</taxon>
        <taxon>Uroviricota</taxon>
        <taxon>Caudoviricetes</taxon>
        <taxon>Omegavirus</taxon>
        <taxon>Omegavirus baka</taxon>
    </lineage>
</organism>
<name>G1D0B3_9CAUD</name>
<keyword evidence="2" id="KW-1185">Reference proteome</keyword>
<gene>
    <name evidence="1" type="primary">155</name>
    <name evidence="1" type="ORF">PBI_BAKA_155</name>
</gene>
<protein>
    <recommendedName>
        <fullName evidence="3">HNH endonuclease</fullName>
    </recommendedName>
</protein>
<dbReference type="Gene3D" id="1.10.30.50">
    <property type="match status" value="1"/>
</dbReference>
<dbReference type="GeneID" id="40233062"/>
<sequence>MAMTDTRHKYNLKRWMMRAHSLDTPNGKIIPCGECGIELTEETVTIGHWPVPAYLGGTWTRNNVRPECFECNVHEGGAMSALPAKLVWEIVYERATGFVYLEKMKRLRLQPIKVSPNFGKVHRKAVRAGKKWVHHPRNTPNRPRMWRISNFGESHEQEKAESHPVLS</sequence>
<evidence type="ECO:0000313" key="2">
    <source>
        <dbReference type="Proteomes" id="UP000008404"/>
    </source>
</evidence>
<proteinExistence type="predicted"/>
<dbReference type="RefSeq" id="YP_009636326.1">
    <property type="nucleotide sequence ID" value="NC_042316.1"/>
</dbReference>
<evidence type="ECO:0008006" key="3">
    <source>
        <dbReference type="Google" id="ProtNLM"/>
    </source>
</evidence>
<dbReference type="EMBL" id="JF937090">
    <property type="protein sequence ID" value="AEK08211.1"/>
    <property type="molecule type" value="Genomic_DNA"/>
</dbReference>
<dbReference type="KEGG" id="vg:40233062"/>
<accession>G1D0B3</accession>
<evidence type="ECO:0000313" key="1">
    <source>
        <dbReference type="EMBL" id="AEK08211.1"/>
    </source>
</evidence>
<reference evidence="1 2" key="1">
    <citation type="journal article" date="2012" name="J. Virol.">
        <title>Complete Genome Sequences of 138 Mycobacteriophages.</title>
        <authorList>
            <consortium name="the Science Education Alliance Phage Hunters Advancing Genomics and Evolutionary Science Program"/>
            <consortium name="the KwaZulu-Natal Research Institute for Tuberculosis and HIV Mycobacterial Genetics Course Students"/>
            <consortium name="the Phage Hunters Integrating Research and Education Program"/>
            <person name="Hatfull G.F."/>
        </authorList>
    </citation>
    <scope>NUCLEOTIDE SEQUENCE [LARGE SCALE GENOMIC DNA]</scope>
    <source>
        <strain evidence="1">Baka</strain>
    </source>
</reference>
<dbReference type="Proteomes" id="UP000008404">
    <property type="component" value="Segment"/>
</dbReference>